<organism evidence="1 2">
    <name type="scientific">Pseudoalteromonas luteoviolacea CPMOR-1</name>
    <dbReference type="NCBI Taxonomy" id="1365248"/>
    <lineage>
        <taxon>Bacteria</taxon>
        <taxon>Pseudomonadati</taxon>
        <taxon>Pseudomonadota</taxon>
        <taxon>Gammaproteobacteria</taxon>
        <taxon>Alteromonadales</taxon>
        <taxon>Pseudoalteromonadaceae</taxon>
        <taxon>Pseudoalteromonas</taxon>
    </lineage>
</organism>
<dbReference type="AlphaFoldDB" id="A0A162BMB2"/>
<name>A0A162BMB2_9GAMM</name>
<dbReference type="PATRIC" id="fig|1365248.3.peg.1913"/>
<dbReference type="Proteomes" id="UP000076486">
    <property type="component" value="Unassembled WGS sequence"/>
</dbReference>
<evidence type="ECO:0000313" key="2">
    <source>
        <dbReference type="Proteomes" id="UP000076486"/>
    </source>
</evidence>
<dbReference type="EMBL" id="AUYC01000022">
    <property type="protein sequence ID" value="KZN64254.1"/>
    <property type="molecule type" value="Genomic_DNA"/>
</dbReference>
<reference evidence="1 2" key="1">
    <citation type="submission" date="2013-07" db="EMBL/GenBank/DDBJ databases">
        <title>Comparative Genomic and Metabolomic Analysis of Twelve Strains of Pseudoalteromonas luteoviolacea.</title>
        <authorList>
            <person name="Vynne N.G."/>
            <person name="Mansson M."/>
            <person name="Gram L."/>
        </authorList>
    </citation>
    <scope>NUCLEOTIDE SEQUENCE [LARGE SCALE GENOMIC DNA]</scope>
    <source>
        <strain evidence="1 2">CPMOR-1</strain>
    </source>
</reference>
<accession>A0A162BMB2</accession>
<sequence length="32" mass="3840">MRSKMPTWQDSCASKLYIFENRKALVFRFTLA</sequence>
<gene>
    <name evidence="1" type="ORF">N473_15005</name>
</gene>
<comment type="caution">
    <text evidence="1">The sequence shown here is derived from an EMBL/GenBank/DDBJ whole genome shotgun (WGS) entry which is preliminary data.</text>
</comment>
<proteinExistence type="predicted"/>
<evidence type="ECO:0000313" key="1">
    <source>
        <dbReference type="EMBL" id="KZN64254.1"/>
    </source>
</evidence>
<protein>
    <submittedName>
        <fullName evidence="1">Uncharacterized protein</fullName>
    </submittedName>
</protein>